<organism evidence="1 2">
    <name type="scientific">Candidatus Nealsonbacteria bacterium CG08_land_8_20_14_0_20_38_20</name>
    <dbReference type="NCBI Taxonomy" id="1974705"/>
    <lineage>
        <taxon>Bacteria</taxon>
        <taxon>Candidatus Nealsoniibacteriota</taxon>
    </lineage>
</organism>
<name>A0A2H0YM01_9BACT</name>
<dbReference type="AlphaFoldDB" id="A0A2H0YM01"/>
<accession>A0A2H0YM01</accession>
<evidence type="ECO:0000313" key="2">
    <source>
        <dbReference type="Proteomes" id="UP000230088"/>
    </source>
</evidence>
<dbReference type="Proteomes" id="UP000230088">
    <property type="component" value="Unassembled WGS sequence"/>
</dbReference>
<protein>
    <recommendedName>
        <fullName evidence="3">PIN domain-containing protein</fullName>
    </recommendedName>
</protein>
<comment type="caution">
    <text evidence="1">The sequence shown here is derived from an EMBL/GenBank/DDBJ whole genome shotgun (WGS) entry which is preliminary data.</text>
</comment>
<sequence length="63" mass="7706">MIVLDASVIAKWFIEEEKTSSSLYYRDLQAEKKEIIMPYLQLDFLKIWRNINNRYCKSSRRME</sequence>
<proteinExistence type="predicted"/>
<reference evidence="2" key="1">
    <citation type="submission" date="2017-09" db="EMBL/GenBank/DDBJ databases">
        <title>Depth-based differentiation of microbial function through sediment-hosted aquifers and enrichment of novel symbionts in the deep terrestrial subsurface.</title>
        <authorList>
            <person name="Probst A.J."/>
            <person name="Ladd B."/>
            <person name="Jarett J.K."/>
            <person name="Geller-Mcgrath D.E."/>
            <person name="Sieber C.M.K."/>
            <person name="Emerson J.B."/>
            <person name="Anantharaman K."/>
            <person name="Thomas B.C."/>
            <person name="Malmstrom R."/>
            <person name="Stieglmeier M."/>
            <person name="Klingl A."/>
            <person name="Woyke T."/>
            <person name="Ryan C.M."/>
            <person name="Banfield J.F."/>
        </authorList>
    </citation>
    <scope>NUCLEOTIDE SEQUENCE [LARGE SCALE GENOMIC DNA]</scope>
</reference>
<evidence type="ECO:0000313" key="1">
    <source>
        <dbReference type="EMBL" id="PIS39525.1"/>
    </source>
</evidence>
<dbReference type="EMBL" id="PEYD01000028">
    <property type="protein sequence ID" value="PIS39525.1"/>
    <property type="molecule type" value="Genomic_DNA"/>
</dbReference>
<evidence type="ECO:0008006" key="3">
    <source>
        <dbReference type="Google" id="ProtNLM"/>
    </source>
</evidence>
<gene>
    <name evidence="1" type="ORF">COT33_01490</name>
</gene>